<evidence type="ECO:0000256" key="1">
    <source>
        <dbReference type="ARBA" id="ARBA00022603"/>
    </source>
</evidence>
<protein>
    <submittedName>
        <fullName evidence="3">S-adenosyl-L-methionine-dependent methyltransferase</fullName>
    </submittedName>
</protein>
<dbReference type="InterPro" id="IPR029063">
    <property type="entry name" value="SAM-dependent_MTases_sf"/>
</dbReference>
<keyword evidence="1 3" id="KW-0489">Methyltransferase</keyword>
<dbReference type="PANTHER" id="PTHR13090:SF1">
    <property type="entry name" value="ARGININE-HYDROXYLASE NDUFAF5, MITOCHONDRIAL"/>
    <property type="match status" value="1"/>
</dbReference>
<sequence>MMKINVRSIRPMLRRIRLFSSSDQISSTESFKVFDRSSKLRQISRSLIRNGPDHNRQTDYLRKQVSVGLVDRLLDIRRRYDEIVEFGSGAGYLLDELYESYPIKKLTMTDRSEVMLWRDRESDPPDVEIERIQMDEESVSFENGSKDCIVSCLSLHWVNDLPGGTLIQIKNSLKPNGVFIGAMLGGDSLFELRTSLQLAEQERLGGISPRVSPMTDSRSMSSLINRTGFKIPTIDNDEITVRYPSMFELMDDLRSMGESNSILNRKTFLRRDTILAASSIYNELYGSSKRLEFEDENFKDDKIEVDDDDDLIDENFSIPATFQVIYFIGWKDDDDDDDDSNIKNDNNQLESIDRRGLNYKSFKELGESSEL</sequence>
<dbReference type="SUPFAM" id="SSF53335">
    <property type="entry name" value="S-adenosyl-L-methionine-dependent methyltransferases"/>
    <property type="match status" value="1"/>
</dbReference>
<name>A0AAV0BS34_PHAPC</name>
<reference evidence="3" key="1">
    <citation type="submission" date="2022-06" db="EMBL/GenBank/DDBJ databases">
        <authorList>
            <consortium name="SYNGENTA / RWTH Aachen University"/>
        </authorList>
    </citation>
    <scope>NUCLEOTIDE SEQUENCE</scope>
</reference>
<keyword evidence="2" id="KW-0808">Transferase</keyword>
<dbReference type="CDD" id="cd02440">
    <property type="entry name" value="AdoMet_MTases"/>
    <property type="match status" value="1"/>
</dbReference>
<evidence type="ECO:0000256" key="2">
    <source>
        <dbReference type="ARBA" id="ARBA00022679"/>
    </source>
</evidence>
<dbReference type="EMBL" id="CALTRL010006041">
    <property type="protein sequence ID" value="CAH7689039.1"/>
    <property type="molecule type" value="Genomic_DNA"/>
</dbReference>
<dbReference type="Pfam" id="PF13489">
    <property type="entry name" value="Methyltransf_23"/>
    <property type="match status" value="1"/>
</dbReference>
<dbReference type="GO" id="GO:0005739">
    <property type="term" value="C:mitochondrion"/>
    <property type="evidence" value="ECO:0007669"/>
    <property type="project" value="TreeGrafter"/>
</dbReference>
<dbReference type="PANTHER" id="PTHR13090">
    <property type="entry name" value="ARGININE-HYDROXYLASE NDUFAF5, MITOCHONDRIAL"/>
    <property type="match status" value="1"/>
</dbReference>
<dbReference type="InterPro" id="IPR050602">
    <property type="entry name" value="Malonyl-ACP_OMT"/>
</dbReference>
<dbReference type="GO" id="GO:0008168">
    <property type="term" value="F:methyltransferase activity"/>
    <property type="evidence" value="ECO:0007669"/>
    <property type="project" value="UniProtKB-KW"/>
</dbReference>
<dbReference type="Gene3D" id="3.40.50.150">
    <property type="entry name" value="Vaccinia Virus protein VP39"/>
    <property type="match status" value="1"/>
</dbReference>
<dbReference type="Proteomes" id="UP001153365">
    <property type="component" value="Unassembled WGS sequence"/>
</dbReference>
<evidence type="ECO:0000313" key="4">
    <source>
        <dbReference type="Proteomes" id="UP001153365"/>
    </source>
</evidence>
<keyword evidence="4" id="KW-1185">Reference proteome</keyword>
<dbReference type="GO" id="GO:0032981">
    <property type="term" value="P:mitochondrial respiratory chain complex I assembly"/>
    <property type="evidence" value="ECO:0007669"/>
    <property type="project" value="TreeGrafter"/>
</dbReference>
<dbReference type="GO" id="GO:0032259">
    <property type="term" value="P:methylation"/>
    <property type="evidence" value="ECO:0007669"/>
    <property type="project" value="UniProtKB-KW"/>
</dbReference>
<comment type="caution">
    <text evidence="3">The sequence shown here is derived from an EMBL/GenBank/DDBJ whole genome shotgun (WGS) entry which is preliminary data.</text>
</comment>
<dbReference type="AlphaFoldDB" id="A0AAV0BS34"/>
<gene>
    <name evidence="3" type="ORF">PPACK8108_LOCUS24098</name>
</gene>
<organism evidence="3 4">
    <name type="scientific">Phakopsora pachyrhizi</name>
    <name type="common">Asian soybean rust disease fungus</name>
    <dbReference type="NCBI Taxonomy" id="170000"/>
    <lineage>
        <taxon>Eukaryota</taxon>
        <taxon>Fungi</taxon>
        <taxon>Dikarya</taxon>
        <taxon>Basidiomycota</taxon>
        <taxon>Pucciniomycotina</taxon>
        <taxon>Pucciniomycetes</taxon>
        <taxon>Pucciniales</taxon>
        <taxon>Phakopsoraceae</taxon>
        <taxon>Phakopsora</taxon>
    </lineage>
</organism>
<proteinExistence type="predicted"/>
<accession>A0AAV0BS34</accession>
<evidence type="ECO:0000313" key="3">
    <source>
        <dbReference type="EMBL" id="CAH7689039.1"/>
    </source>
</evidence>